<feature type="transmembrane region" description="Helical" evidence="1">
    <location>
        <begin position="12"/>
        <end position="34"/>
    </location>
</feature>
<reference evidence="2 3" key="1">
    <citation type="submission" date="2018-05" db="EMBL/GenBank/DDBJ databases">
        <title>Genomic Encyclopedia of Archaeal and Bacterial Type Strains, Phase II (KMG-II): from individual species to whole genera.</title>
        <authorList>
            <person name="Goeker M."/>
        </authorList>
    </citation>
    <scope>NUCLEOTIDE SEQUENCE [LARGE SCALE GENOMIC DNA]</scope>
    <source>
        <strain evidence="2 3">DSM 19975</strain>
    </source>
</reference>
<keyword evidence="1" id="KW-0472">Membrane</keyword>
<dbReference type="InterPro" id="IPR021354">
    <property type="entry name" value="DUF2975"/>
</dbReference>
<evidence type="ECO:0000313" key="3">
    <source>
        <dbReference type="Proteomes" id="UP000245678"/>
    </source>
</evidence>
<feature type="transmembrane region" description="Helical" evidence="1">
    <location>
        <begin position="164"/>
        <end position="184"/>
    </location>
</feature>
<keyword evidence="3" id="KW-1185">Reference proteome</keyword>
<dbReference type="RefSeq" id="WP_022831094.1">
    <property type="nucleotide sequence ID" value="NZ_QGHA01000001.1"/>
</dbReference>
<organism evidence="2 3">
    <name type="scientific">Mucilaginibacter oryzae</name>
    <dbReference type="NCBI Taxonomy" id="468058"/>
    <lineage>
        <taxon>Bacteria</taxon>
        <taxon>Pseudomonadati</taxon>
        <taxon>Bacteroidota</taxon>
        <taxon>Sphingobacteriia</taxon>
        <taxon>Sphingobacteriales</taxon>
        <taxon>Sphingobacteriaceae</taxon>
        <taxon>Mucilaginibacter</taxon>
    </lineage>
</organism>
<evidence type="ECO:0008006" key="4">
    <source>
        <dbReference type="Google" id="ProtNLM"/>
    </source>
</evidence>
<evidence type="ECO:0000256" key="1">
    <source>
        <dbReference type="SAM" id="Phobius"/>
    </source>
</evidence>
<dbReference type="Pfam" id="PF11188">
    <property type="entry name" value="DUF2975"/>
    <property type="match status" value="1"/>
</dbReference>
<gene>
    <name evidence="2" type="ORF">LX99_00224</name>
</gene>
<comment type="caution">
    <text evidence="2">The sequence shown here is derived from an EMBL/GenBank/DDBJ whole genome shotgun (WGS) entry which is preliminary data.</text>
</comment>
<sequence length="194" mass="21918">MKNLKTWIKGIKVLLWIALIGFGITLINTTGALISSSDMVANVYLKNTKTTTLSKAVLNVNAGVLSFRSKHVLDKLLFKHIYGYHDFMQSLFTFVVCCLLLFALNKLNPDHPFNPDVAKHITWLGLLYVFYGVITIFAALYMASRIETLSHEVTGAYTTFRDDFSNIKIGIFVLILSVIYRAGITFQEENRLTI</sequence>
<keyword evidence="1" id="KW-0812">Transmembrane</keyword>
<accession>A0A316HEZ5</accession>
<dbReference type="EMBL" id="QGHA01000001">
    <property type="protein sequence ID" value="PWK79764.1"/>
    <property type="molecule type" value="Genomic_DNA"/>
</dbReference>
<dbReference type="AlphaFoldDB" id="A0A316HEZ5"/>
<protein>
    <recommendedName>
        <fullName evidence="4">DUF2975 domain-containing protein</fullName>
    </recommendedName>
</protein>
<proteinExistence type="predicted"/>
<feature type="transmembrane region" description="Helical" evidence="1">
    <location>
        <begin position="125"/>
        <end position="144"/>
    </location>
</feature>
<keyword evidence="1" id="KW-1133">Transmembrane helix</keyword>
<name>A0A316HEZ5_9SPHI</name>
<feature type="transmembrane region" description="Helical" evidence="1">
    <location>
        <begin position="87"/>
        <end position="104"/>
    </location>
</feature>
<evidence type="ECO:0000313" key="2">
    <source>
        <dbReference type="EMBL" id="PWK79764.1"/>
    </source>
</evidence>
<dbReference type="Proteomes" id="UP000245678">
    <property type="component" value="Unassembled WGS sequence"/>
</dbReference>